<protein>
    <submittedName>
        <fullName evidence="3">Acetyl esterase</fullName>
        <ecNumber evidence="3">3.1.1.-</ecNumber>
    </submittedName>
</protein>
<proteinExistence type="predicted"/>
<dbReference type="GO" id="GO:0016787">
    <property type="term" value="F:hydrolase activity"/>
    <property type="evidence" value="ECO:0007669"/>
    <property type="project" value="UniProtKB-KW"/>
</dbReference>
<keyword evidence="4" id="KW-1185">Reference proteome</keyword>
<dbReference type="PANTHER" id="PTHR48081:SF13">
    <property type="entry name" value="ALPHA_BETA HYDROLASE"/>
    <property type="match status" value="1"/>
</dbReference>
<dbReference type="InterPro" id="IPR050300">
    <property type="entry name" value="GDXG_lipolytic_enzyme"/>
</dbReference>
<dbReference type="InterPro" id="IPR029058">
    <property type="entry name" value="AB_hydrolase_fold"/>
</dbReference>
<evidence type="ECO:0000259" key="2">
    <source>
        <dbReference type="Pfam" id="PF20434"/>
    </source>
</evidence>
<organism evidence="3 4">
    <name type="scientific">Periweissella fabaria</name>
    <dbReference type="NCBI Taxonomy" id="546157"/>
    <lineage>
        <taxon>Bacteria</taxon>
        <taxon>Bacillati</taxon>
        <taxon>Bacillota</taxon>
        <taxon>Bacilli</taxon>
        <taxon>Lactobacillales</taxon>
        <taxon>Lactobacillaceae</taxon>
        <taxon>Periweissella</taxon>
    </lineage>
</organism>
<accession>A0ABM8Z722</accession>
<sequence length="299" mass="32930">MLFIEKPYEFAPVIVPDDVTVTPDVAYMAGARHTLDIYQPKQATSGLRPVIIDIYGGGLYFGDKSSFKLQNSLKLTKAGFVVVSPDYSLIWQQPFPTQIHEIKAVIRWVRAYAAEYQIDPQRIILSGESSGAHLAVLTAVTAHQNTMRDVTFGKYPEQPETVQAVMASYGPYQMDVMPDQFKVLGLTPKFPETGAANSFEGQMFDQQAPKTVPDLVAEYNPATYFAAGMPPMLILAGNDDHVVPVLQSQNLAVAALQVLPADQVACWWVQDGDHGPDDFAGDDVVAWKLDHLQAWGLTK</sequence>
<dbReference type="Gene3D" id="3.40.50.1820">
    <property type="entry name" value="alpha/beta hydrolase"/>
    <property type="match status" value="1"/>
</dbReference>
<dbReference type="InterPro" id="IPR049492">
    <property type="entry name" value="BD-FAE-like_dom"/>
</dbReference>
<gene>
    <name evidence="3" type="primary">aes_2</name>
    <name evidence="3" type="ORF">WFA24289_01332</name>
</gene>
<dbReference type="Proteomes" id="UP000789707">
    <property type="component" value="Unassembled WGS sequence"/>
</dbReference>
<dbReference type="EC" id="3.1.1.-" evidence="3"/>
<evidence type="ECO:0000256" key="1">
    <source>
        <dbReference type="ARBA" id="ARBA00022801"/>
    </source>
</evidence>
<feature type="domain" description="BD-FAE-like" evidence="2">
    <location>
        <begin position="35"/>
        <end position="252"/>
    </location>
</feature>
<reference evidence="3 4" key="1">
    <citation type="submission" date="2021-11" db="EMBL/GenBank/DDBJ databases">
        <authorList>
            <person name="Depoorter E."/>
        </authorList>
    </citation>
    <scope>NUCLEOTIDE SEQUENCE [LARGE SCALE GENOMIC DNA]</scope>
    <source>
        <strain evidence="3 4">LMG 24289</strain>
    </source>
</reference>
<dbReference type="SUPFAM" id="SSF53474">
    <property type="entry name" value="alpha/beta-Hydrolases"/>
    <property type="match status" value="1"/>
</dbReference>
<evidence type="ECO:0000313" key="3">
    <source>
        <dbReference type="EMBL" id="CAH0417015.1"/>
    </source>
</evidence>
<dbReference type="PANTHER" id="PTHR48081">
    <property type="entry name" value="AB HYDROLASE SUPERFAMILY PROTEIN C4A8.06C"/>
    <property type="match status" value="1"/>
</dbReference>
<name>A0ABM8Z722_9LACO</name>
<keyword evidence="1 3" id="KW-0378">Hydrolase</keyword>
<comment type="caution">
    <text evidence="3">The sequence shown here is derived from an EMBL/GenBank/DDBJ whole genome shotgun (WGS) entry which is preliminary data.</text>
</comment>
<dbReference type="RefSeq" id="WP_230097049.1">
    <property type="nucleotide sequence ID" value="NZ_CAKKNS010000005.1"/>
</dbReference>
<dbReference type="Pfam" id="PF20434">
    <property type="entry name" value="BD-FAE"/>
    <property type="match status" value="1"/>
</dbReference>
<dbReference type="EMBL" id="CAKKNS010000005">
    <property type="protein sequence ID" value="CAH0417015.1"/>
    <property type="molecule type" value="Genomic_DNA"/>
</dbReference>
<evidence type="ECO:0000313" key="4">
    <source>
        <dbReference type="Proteomes" id="UP000789707"/>
    </source>
</evidence>